<dbReference type="STRING" id="418985.A0A1V9XXS7"/>
<keyword evidence="7" id="KW-0539">Nucleus</keyword>
<feature type="region of interest" description="Disordered" evidence="8">
    <location>
        <begin position="1784"/>
        <end position="1902"/>
    </location>
</feature>
<dbReference type="EMBL" id="MNPL01002438">
    <property type="protein sequence ID" value="OQR78269.1"/>
    <property type="molecule type" value="Genomic_DNA"/>
</dbReference>
<feature type="compositionally biased region" description="Low complexity" evidence="8">
    <location>
        <begin position="1878"/>
        <end position="1890"/>
    </location>
</feature>
<evidence type="ECO:0000256" key="1">
    <source>
        <dbReference type="ARBA" id="ARBA00004123"/>
    </source>
</evidence>
<sequence>MAAVAPWLYEKRALKKPRLGPPDVYPQDPKQKEDEITATNVKQGYASNPIQDECGTARNASITAAKFGAFFSSILAKKQELNTLTDSGRKKQQINVKECFWPVTAKSKNVFENWFKDLAGSKPLTSLAKKVPIFNKKEEIFTILYDFQVPMVRAAWFLKMASVYTAAISEAKMKKRQLPDPSQDWTHSLCKFMKDILIRMVEQPSASVPSTQSTTPPQQSPPPPTQIDAHNQSLTKHWQYLCQLASHCFQDGLLDQQDFMSWLLELIERAKGPDDPTLRITLPLVLQYTTDFTKNEILSRRLAYQCSKKIAHLVADYTPKESPTARKEGSPVDELSPLAQAFVEILSCPYHRTTFLTMCSIVQIITLDCPTSLVFNQTIPEGLSKDEVSSKRMLNGSPLDILPCSPSQLPIIPDDPEARKEIREAEEHIVQRSRSCEMRWSCERWQSQSTATGAVMTKVLATLDSLDRHSFDKIETNNSFETLYTKIFADWPTTTTANNEVDGKSLAVQELEPFVKLVCEWAVTTKRRGEHRALIVAKLLERKQAEIQGPSGGKEDDEDSFVTQPPAFQELFVRFLDTQAPILDDKVTESRLAFANLVLLFSELIRWEVFSHDLYMCTLISRGYFANPPVASLPVAAIASVPPPPGASSSRSVNTPPGPSSLGFLDPSHGPSPGIGGVQSGPHSNQLPLFSPGGQVPPVVKQEPHGWSGNDAQTDYDDTRLDADLDKLLQRIKEEQQSDQQPELFSDSVGSDREDGKEGTPHMSSKQLRHLQYTTHFPLPAADLDGAGGGASHECNQRHVLLYGVGRTRDEARHVVKKVAKDAGKLFAKKACMDVSEGGKVRKSAKESVSLDAVSQRFQALPYNDQHTVAASVGAQLLEIINGFATGSSNYLPLAEHISFLLSLMEMAQNVNGLLELCLHILKELPDVEAMLVQKSSPVAGVYVPTVTLNVVGLLYRYHCCLLVSPEQTLAVCDALCRLVANLEDTSKCSSAQRCILCYIYDLYTACYFLRQKYADSFLGTLVAKVKQNFYVNQTPQGVNFMWKTSQFAELFANPRAARPGEPSAMVNAAAAQSAVLQQLNENPSARYSFVCSAIAAVASCTDLERLNDIALLCAEMTAGCQQLPGEWLGVLKALCCSSNHACGFVDVLQVVDISDVSTHDHVAVLSSMLVARRCFSLQDFVVHVAIPSLLNASPVSGATHIEAEPGARMSCHLLLRLFRTVEATGGTVPVGRFLIKAACDRHLLLAAHNSMRVEPVLAVLKAILLLGETGSDSSGLNDTTPQLLEDTDALSMASQAPLKDFSKFALAHICSQQWVHERCLRDPDLLCTNDLLLDPMLTPTQAESLLSLICYPQSSFSTDGGKRRVESNPDHRQRLVKILSNLDQWSLRVSWLQLQVMHMQCQQSAEVPHWLDNVARASIDVFQLCDAASGSQQPSGGGNTTTHSNDDKKPSISQQGQHGHGHSPSKRSSLQQDHMEFIWFVAPLVSKLPGVQGKILRQAGHTLENGNWTAYAAKKDTKACKGAALLNHQPFLSLILSCLKGQDEHRESLLKSLNAQLTQCLSTTRDDKTLLDDLKARKSFHEALLLRLSLVGGMFDMIQRSTTYTMDWALIFLELITTGLVDSHSHRELFYTVLDMLATLIHTSYEGTFSEDSRRQYFALIKKLKKEVNESSQNSDVKLVLQLLPFPKRQCTVITCEPMGSLIDTKGNKIAGFDSIDKKQGLQVAEKQNISPWDLLEGHKNPAPLMWKWFGAVRVERKPTRLDETYRSLLWHTHSALVKSSDYFLDPPQLPQEDLDPPPSTTPTPPVAPTGAPAAPMAPSIPPTPPGNNGPTPAPPHTAPISTGQPQNQQPNIIAPGNYGGPPTHIMGGPIPGGPQPGNMGPPGIMGQPAPGGPHGPPHGSHAMMDIKPVIGHHTGHPMGQGNSMGPAQPGPGPQTGPMVGQMPGHVNQMGPGQLPGPQGGMPPHMGPGHIGQGPMGPGGHMGAQGNPMGQMPPGGPMAPMNMGGPAGPMNMGQMPPGGPMVPGGPGGQMQGIPPQGIPPSMLGPHQNMMSGPAGHMGLAGGNSPTRGARKPRQPRRPRKPKNNQQQAVAQSQPAATSIQAPRGQMAYGDIYGGPGGPGGPGGGGQQGQQGPQQQQGNWGGYGGGPQQQPQPPQQQPGQPQPGPTGYYQPPGGAQMGPQGPQGPGPQMGQQRFERQPAKAALSSMLRQRTQPPSQGMQNQAGGPTGYPGQPNPGQQYGGNMQPQPGPPDMMSNPRMPLMAPQQRGMAPQRLPNPNQFAQGPGGQFGQQQGPSPAQFADQGIRARGPAPPNMMAGPGGFASQGQGGGGYGGGVGGYVGAGAGGHPQAGGGMQQRPQYPLSNSGQPAGGMGPQQQPGMGGQGGMMGAGFQQQGPQMARGQNPNQFINPQQQRGQPPMQSGMPPQRPPYPGQGPY</sequence>
<feature type="region of interest" description="Disordered" evidence="8">
    <location>
        <begin position="734"/>
        <end position="766"/>
    </location>
</feature>
<dbReference type="Pfam" id="PF12145">
    <property type="entry name" value="Med12-LCEWAV"/>
    <property type="match status" value="1"/>
</dbReference>
<feature type="region of interest" description="Disordered" evidence="8">
    <location>
        <begin position="1430"/>
        <end position="1469"/>
    </location>
</feature>
<dbReference type="GO" id="GO:0003713">
    <property type="term" value="F:transcription coactivator activity"/>
    <property type="evidence" value="ECO:0007669"/>
    <property type="project" value="TreeGrafter"/>
</dbReference>
<feature type="compositionally biased region" description="Gly residues" evidence="8">
    <location>
        <begin position="2365"/>
        <end position="2385"/>
    </location>
</feature>
<feature type="compositionally biased region" description="Basic and acidic residues" evidence="8">
    <location>
        <begin position="750"/>
        <end position="760"/>
    </location>
</feature>
<dbReference type="InterPro" id="IPR021990">
    <property type="entry name" value="Mediator_Med12_LCEWAV"/>
</dbReference>
<dbReference type="GO" id="GO:0045944">
    <property type="term" value="P:positive regulation of transcription by RNA polymerase II"/>
    <property type="evidence" value="ECO:0007669"/>
    <property type="project" value="TreeGrafter"/>
</dbReference>
<evidence type="ECO:0000259" key="9">
    <source>
        <dbReference type="SMART" id="SM01281"/>
    </source>
</evidence>
<dbReference type="Pfam" id="PF09497">
    <property type="entry name" value="Med12"/>
    <property type="match status" value="1"/>
</dbReference>
<feature type="compositionally biased region" description="Low complexity" evidence="8">
    <location>
        <begin position="1810"/>
        <end position="1819"/>
    </location>
</feature>
<evidence type="ECO:0000256" key="8">
    <source>
        <dbReference type="SAM" id="MobiDB-lite"/>
    </source>
</evidence>
<feature type="compositionally biased region" description="Pro residues" evidence="8">
    <location>
        <begin position="2422"/>
        <end position="2433"/>
    </location>
</feature>
<evidence type="ECO:0000256" key="2">
    <source>
        <dbReference type="ARBA" id="ARBA00010289"/>
    </source>
</evidence>
<feature type="compositionally biased region" description="Low complexity" evidence="8">
    <location>
        <begin position="2165"/>
        <end position="2192"/>
    </location>
</feature>
<dbReference type="GO" id="GO:0016592">
    <property type="term" value="C:mediator complex"/>
    <property type="evidence" value="ECO:0007669"/>
    <property type="project" value="InterPro"/>
</dbReference>
<protein>
    <submittedName>
        <fullName evidence="10">Mediator of RNA polymerase II transcription subunit 12 protein</fullName>
    </submittedName>
</protein>
<evidence type="ECO:0000256" key="5">
    <source>
        <dbReference type="ARBA" id="ARBA00023159"/>
    </source>
</evidence>
<keyword evidence="6" id="KW-0804">Transcription</keyword>
<feature type="region of interest" description="Disordered" evidence="8">
    <location>
        <begin position="207"/>
        <end position="229"/>
    </location>
</feature>
<feature type="compositionally biased region" description="Low complexity" evidence="8">
    <location>
        <begin position="2228"/>
        <end position="2244"/>
    </location>
</feature>
<reference evidence="10 11" key="1">
    <citation type="journal article" date="2017" name="Gigascience">
        <title>Draft genome of the honey bee ectoparasitic mite, Tropilaelaps mercedesae, is shaped by the parasitic life history.</title>
        <authorList>
            <person name="Dong X."/>
            <person name="Armstrong S.D."/>
            <person name="Xia D."/>
            <person name="Makepeace B.L."/>
            <person name="Darby A.C."/>
            <person name="Kadowaki T."/>
        </authorList>
    </citation>
    <scope>NUCLEOTIDE SEQUENCE [LARGE SCALE GENOMIC DNA]</scope>
    <source>
        <strain evidence="10">Wuxi-XJTLU</strain>
    </source>
</reference>
<dbReference type="InterPro" id="IPR019035">
    <property type="entry name" value="Mediator_Med12"/>
</dbReference>
<dbReference type="InterPro" id="IPR051647">
    <property type="entry name" value="Mediator_comp_sub12"/>
</dbReference>
<keyword evidence="4" id="KW-0805">Transcription regulation</keyword>
<feature type="compositionally biased region" description="Low complexity" evidence="8">
    <location>
        <begin position="2287"/>
        <end position="2314"/>
    </location>
</feature>
<comment type="subcellular location">
    <subcellularLocation>
        <location evidence="1">Nucleus</location>
    </subcellularLocation>
</comment>
<feature type="region of interest" description="Disordered" evidence="8">
    <location>
        <begin position="2341"/>
        <end position="2433"/>
    </location>
</feature>
<feature type="compositionally biased region" description="Gly residues" evidence="8">
    <location>
        <begin position="2112"/>
        <end position="2129"/>
    </location>
</feature>
<feature type="compositionally biased region" description="Pro residues" evidence="8">
    <location>
        <begin position="1798"/>
        <end position="1809"/>
    </location>
</feature>
<evidence type="ECO:0000313" key="11">
    <source>
        <dbReference type="Proteomes" id="UP000192247"/>
    </source>
</evidence>
<dbReference type="PANTHER" id="PTHR46007:SF11">
    <property type="entry name" value="MEDIATOR OF RNA POLYMERASE II TRANSCRIPTION SUBUNIT 12"/>
    <property type="match status" value="1"/>
</dbReference>
<dbReference type="FunCoup" id="A0A1V9XXS7">
    <property type="interactions" value="715"/>
</dbReference>
<evidence type="ECO:0000256" key="4">
    <source>
        <dbReference type="ARBA" id="ARBA00023015"/>
    </source>
</evidence>
<accession>A0A1V9XXS7</accession>
<organism evidence="10 11">
    <name type="scientific">Tropilaelaps mercedesae</name>
    <dbReference type="NCBI Taxonomy" id="418985"/>
    <lineage>
        <taxon>Eukaryota</taxon>
        <taxon>Metazoa</taxon>
        <taxon>Ecdysozoa</taxon>
        <taxon>Arthropoda</taxon>
        <taxon>Chelicerata</taxon>
        <taxon>Arachnida</taxon>
        <taxon>Acari</taxon>
        <taxon>Parasitiformes</taxon>
        <taxon>Mesostigmata</taxon>
        <taxon>Gamasina</taxon>
        <taxon>Dermanyssoidea</taxon>
        <taxon>Laelapidae</taxon>
        <taxon>Tropilaelaps</taxon>
    </lineage>
</organism>
<evidence type="ECO:0000256" key="7">
    <source>
        <dbReference type="ARBA" id="ARBA00023242"/>
    </source>
</evidence>
<dbReference type="Proteomes" id="UP000192247">
    <property type="component" value="Unassembled WGS sequence"/>
</dbReference>
<evidence type="ECO:0000256" key="3">
    <source>
        <dbReference type="ARBA" id="ARBA00022491"/>
    </source>
</evidence>
<proteinExistence type="inferred from homology"/>
<dbReference type="OrthoDB" id="20828at2759"/>
<feature type="domain" description="Mediator complex subunit Med12" evidence="9">
    <location>
        <begin position="99"/>
        <end position="159"/>
    </location>
</feature>
<comment type="similarity">
    <text evidence="2">Belongs to the Mediator complex subunit 12 family.</text>
</comment>
<evidence type="ECO:0000256" key="6">
    <source>
        <dbReference type="ARBA" id="ARBA00023163"/>
    </source>
</evidence>
<feature type="compositionally biased region" description="Pro residues" evidence="8">
    <location>
        <begin position="1820"/>
        <end position="1839"/>
    </location>
</feature>
<feature type="region of interest" description="Disordered" evidence="8">
    <location>
        <begin position="1917"/>
        <end position="1941"/>
    </location>
</feature>
<feature type="compositionally biased region" description="Polar residues" evidence="8">
    <location>
        <begin position="2206"/>
        <end position="2222"/>
    </location>
</feature>
<name>A0A1V9XXS7_9ACAR</name>
<feature type="compositionally biased region" description="Gly residues" evidence="8">
    <location>
        <begin position="2022"/>
        <end position="2031"/>
    </location>
</feature>
<dbReference type="InParanoid" id="A0A1V9XXS7"/>
<feature type="compositionally biased region" description="Low complexity" evidence="8">
    <location>
        <begin position="207"/>
        <end position="217"/>
    </location>
</feature>
<feature type="compositionally biased region" description="Low complexity" evidence="8">
    <location>
        <begin position="2386"/>
        <end position="2421"/>
    </location>
</feature>
<dbReference type="PANTHER" id="PTHR46007">
    <property type="entry name" value="MEDIATOR OF RNA POLYMERASE II TRANSCRIPTION SUBUNIT 12"/>
    <property type="match status" value="1"/>
</dbReference>
<feature type="compositionally biased region" description="Low complexity" evidence="8">
    <location>
        <begin position="2084"/>
        <end position="2097"/>
    </location>
</feature>
<feature type="region of interest" description="Disordered" evidence="8">
    <location>
        <begin position="2016"/>
        <end position="2320"/>
    </location>
</feature>
<feature type="compositionally biased region" description="Pro residues" evidence="8">
    <location>
        <begin position="2150"/>
        <end position="2164"/>
    </location>
</feature>
<evidence type="ECO:0000313" key="10">
    <source>
        <dbReference type="EMBL" id="OQR78269.1"/>
    </source>
</evidence>
<comment type="caution">
    <text evidence="10">The sequence shown here is derived from an EMBL/GenBank/DDBJ whole genome shotgun (WGS) entry which is preliminary data.</text>
</comment>
<gene>
    <name evidence="10" type="ORF">BIW11_06517</name>
</gene>
<feature type="compositionally biased region" description="Basic residues" evidence="8">
    <location>
        <begin position="2069"/>
        <end position="2083"/>
    </location>
</feature>
<keyword evidence="5" id="KW-0010">Activator</keyword>
<keyword evidence="3" id="KW-0678">Repressor</keyword>
<dbReference type="SMART" id="SM01281">
    <property type="entry name" value="Med12"/>
    <property type="match status" value="1"/>
</dbReference>
<keyword evidence="11" id="KW-1185">Reference proteome</keyword>
<feature type="region of interest" description="Disordered" evidence="8">
    <location>
        <begin position="643"/>
        <end position="717"/>
    </location>
</feature>
<feature type="compositionally biased region" description="Gly residues" evidence="8">
    <location>
        <begin position="2341"/>
        <end position="2351"/>
    </location>
</feature>
<feature type="compositionally biased region" description="Low complexity" evidence="8">
    <location>
        <begin position="1840"/>
        <end position="1855"/>
    </location>
</feature>